<dbReference type="Pfam" id="PF13401">
    <property type="entry name" value="AAA_22"/>
    <property type="match status" value="1"/>
</dbReference>
<comment type="caution">
    <text evidence="1">The sequence shown here is derived from an EMBL/GenBank/DDBJ whole genome shotgun (WGS) entry which is preliminary data.</text>
</comment>
<dbReference type="PANTHER" id="PTHR35894">
    <property type="entry name" value="GENERAL SECRETION PATHWAY PROTEIN A-RELATED"/>
    <property type="match status" value="1"/>
</dbReference>
<dbReference type="Gene3D" id="1.10.101.10">
    <property type="entry name" value="PGBD-like superfamily/PGBD"/>
    <property type="match status" value="1"/>
</dbReference>
<dbReference type="InterPro" id="IPR003593">
    <property type="entry name" value="AAA+_ATPase"/>
</dbReference>
<dbReference type="InterPro" id="IPR036365">
    <property type="entry name" value="PGBD-like_sf"/>
</dbReference>
<dbReference type="RefSeq" id="WP_045985471.1">
    <property type="nucleotide sequence ID" value="NZ_CP063051.1"/>
</dbReference>
<accession>A0A837G854</accession>
<name>A0A837G854_9VIBR</name>
<evidence type="ECO:0000313" key="1">
    <source>
        <dbReference type="EMBL" id="KJY75356.1"/>
    </source>
</evidence>
<dbReference type="InterPro" id="IPR048809">
    <property type="entry name" value="GspA_C39-like"/>
</dbReference>
<dbReference type="SMART" id="SM00382">
    <property type="entry name" value="AAA"/>
    <property type="match status" value="1"/>
</dbReference>
<protein>
    <submittedName>
        <fullName evidence="1">General secretion pathway protein GspA</fullName>
    </submittedName>
</protein>
<dbReference type="EMBL" id="JXXR01000007">
    <property type="protein sequence ID" value="KJY75356.1"/>
    <property type="molecule type" value="Genomic_DNA"/>
</dbReference>
<dbReference type="Gene3D" id="3.40.50.300">
    <property type="entry name" value="P-loop containing nucleotide triphosphate hydrolases"/>
    <property type="match status" value="1"/>
</dbReference>
<dbReference type="SUPFAM" id="SSF52540">
    <property type="entry name" value="P-loop containing nucleoside triphosphate hydrolases"/>
    <property type="match status" value="1"/>
</dbReference>
<dbReference type="InterPro" id="IPR049945">
    <property type="entry name" value="AAA_22"/>
</dbReference>
<reference evidence="1" key="1">
    <citation type="journal article" date="2015" name="BMC Genomics">
        <title>Genome mining reveals unlocked bioactive potential of marine Gram-negative bacteria.</title>
        <authorList>
            <person name="Machado H."/>
            <person name="Sonnenschein E.C."/>
            <person name="Melchiorsen J."/>
            <person name="Gram L."/>
        </authorList>
    </citation>
    <scope>NUCLEOTIDE SEQUENCE</scope>
    <source>
        <strain evidence="1">S2052</strain>
    </source>
</reference>
<dbReference type="Gene3D" id="3.90.70.10">
    <property type="entry name" value="Cysteine proteinases"/>
    <property type="match status" value="1"/>
</dbReference>
<dbReference type="InterPro" id="IPR052026">
    <property type="entry name" value="ExeA_AAA_ATPase_DNA-bind"/>
</dbReference>
<dbReference type="InterPro" id="IPR002477">
    <property type="entry name" value="Peptidoglycan-bd-like"/>
</dbReference>
<dbReference type="Pfam" id="PF01471">
    <property type="entry name" value="PG_binding_1"/>
    <property type="match status" value="1"/>
</dbReference>
<gene>
    <name evidence="1" type="ORF">TW71_07755</name>
</gene>
<dbReference type="InterPro" id="IPR036366">
    <property type="entry name" value="PGBDSf"/>
</dbReference>
<dbReference type="InterPro" id="IPR027417">
    <property type="entry name" value="P-loop_NTPase"/>
</dbReference>
<dbReference type="CDD" id="cd00009">
    <property type="entry name" value="AAA"/>
    <property type="match status" value="1"/>
</dbReference>
<dbReference type="PANTHER" id="PTHR35894:SF1">
    <property type="entry name" value="PHOSPHORIBULOKINASE _ URIDINE KINASE FAMILY"/>
    <property type="match status" value="1"/>
</dbReference>
<dbReference type="SUPFAM" id="SSF47090">
    <property type="entry name" value="PGBD-like"/>
    <property type="match status" value="1"/>
</dbReference>
<dbReference type="GO" id="GO:0016887">
    <property type="term" value="F:ATP hydrolysis activity"/>
    <property type="evidence" value="ECO:0007669"/>
    <property type="project" value="InterPro"/>
</dbReference>
<organism evidence="1">
    <name type="scientific">Vibrio coralliilyticus</name>
    <dbReference type="NCBI Taxonomy" id="190893"/>
    <lineage>
        <taxon>Bacteria</taxon>
        <taxon>Pseudomonadati</taxon>
        <taxon>Pseudomonadota</taxon>
        <taxon>Gammaproteobacteria</taxon>
        <taxon>Vibrionales</taxon>
        <taxon>Vibrionaceae</taxon>
        <taxon>Vibrio</taxon>
    </lineage>
</organism>
<dbReference type="AlphaFoldDB" id="A0A837G854"/>
<dbReference type="Pfam" id="PF21327">
    <property type="entry name" value="GspA_C39-like"/>
    <property type="match status" value="1"/>
</dbReference>
<proteinExistence type="predicted"/>
<sequence>MYKQHFGFTELPFSIVPNSRFLFQSQRHKEALFRLQAGLGEGGGFAMLSGEVGTGKTTVARALLKSLGTDTQPGLILNPTFSSIELLEAICDEFSIEYQSGATLKQLNQKIHEFLLSTYANGIQTLLVIDEAQHLSAEVLEQLRLLTNLETDNQKLLKVLLVGQPELQQKLQMPQLRQLAQRITGRYHLLPLDSKETASYIQYRLELAGGEASLFSAKSLKHIALQSLGIPRLINLICDAALKRAYSIGEAVPSHSSVEVACEEVMSFQTSYHQPTQPVPSLLQRSPLGIAAAVGAVLAVGSYWLAPMLFSASIEAHLSEAYPASNVEAIEKEVFPVELQSTLARATDFQQGIAELYHVWGLNASVAERLCQQSDQSAFRCTQSRGTLNTLRQANVPVLLSLSKDGLQSYAVLYKLTQDSAQLLLGTERIELPVTKLNDLWQGQYHQIWQGYWHQTLKPNMSGRAIAELDDRLSKVLGEPERESDVYDQELMRKVELFQQWQGLHVDGIAGRRTLQRLEKLSQEHAPSLTASEEKA</sequence>